<feature type="domain" description="Peptide N-acetyl-beta-D-glucosaminyl asparaginase amidase A N-terminal" evidence="3">
    <location>
        <begin position="91"/>
        <end position="410"/>
    </location>
</feature>
<feature type="chain" id="PRO_5018166167" evidence="2">
    <location>
        <begin position="18"/>
        <end position="684"/>
    </location>
</feature>
<dbReference type="AlphaFoldDB" id="A0A3N2PJA9"/>
<dbReference type="PANTHER" id="PTHR31104">
    <property type="entry name" value="PEPTIDE-N4-(N-ACETYL-BETA-GLUCOSAMINYL)ASPARAGINE AMIDASE A PROTEIN"/>
    <property type="match status" value="1"/>
</dbReference>
<organism evidence="4 5">
    <name type="scientific">Sodiomyces alkalinus (strain CBS 110278 / VKM F-3762 / F11)</name>
    <name type="common">Alkaliphilic filamentous fungus</name>
    <dbReference type="NCBI Taxonomy" id="1314773"/>
    <lineage>
        <taxon>Eukaryota</taxon>
        <taxon>Fungi</taxon>
        <taxon>Dikarya</taxon>
        <taxon>Ascomycota</taxon>
        <taxon>Pezizomycotina</taxon>
        <taxon>Sordariomycetes</taxon>
        <taxon>Hypocreomycetidae</taxon>
        <taxon>Glomerellales</taxon>
        <taxon>Plectosphaerellaceae</taxon>
        <taxon>Sodiomyces</taxon>
    </lineage>
</organism>
<keyword evidence="2" id="KW-0732">Signal</keyword>
<feature type="region of interest" description="Disordered" evidence="1">
    <location>
        <begin position="631"/>
        <end position="650"/>
    </location>
</feature>
<feature type="signal peptide" evidence="2">
    <location>
        <begin position="1"/>
        <end position="17"/>
    </location>
</feature>
<proteinExistence type="predicted"/>
<keyword evidence="5" id="KW-1185">Reference proteome</keyword>
<accession>A0A3N2PJA9</accession>
<dbReference type="InterPro" id="IPR021102">
    <property type="entry name" value="PNGase_A"/>
</dbReference>
<dbReference type="Proteomes" id="UP000272025">
    <property type="component" value="Unassembled WGS sequence"/>
</dbReference>
<evidence type="ECO:0000313" key="5">
    <source>
        <dbReference type="Proteomes" id="UP000272025"/>
    </source>
</evidence>
<dbReference type="RefSeq" id="XP_028462270.1">
    <property type="nucleotide sequence ID" value="XM_028611483.1"/>
</dbReference>
<dbReference type="OrthoDB" id="1612078at2759"/>
<evidence type="ECO:0000259" key="3">
    <source>
        <dbReference type="Pfam" id="PF12222"/>
    </source>
</evidence>
<evidence type="ECO:0000256" key="2">
    <source>
        <dbReference type="SAM" id="SignalP"/>
    </source>
</evidence>
<dbReference type="GeneID" id="39579961"/>
<dbReference type="Pfam" id="PF25156">
    <property type="entry name" value="PNGase_A_C"/>
    <property type="match status" value="1"/>
</dbReference>
<reference evidence="4 5" key="1">
    <citation type="journal article" date="2018" name="Mol. Ecol.">
        <title>The obligate alkalophilic soda-lake fungus Sodiomyces alkalinus has shifted to a protein diet.</title>
        <authorList>
            <person name="Grum-Grzhimaylo A.A."/>
            <person name="Falkoski D.L."/>
            <person name="van den Heuvel J."/>
            <person name="Valero-Jimenez C.A."/>
            <person name="Min B."/>
            <person name="Choi I.G."/>
            <person name="Lipzen A."/>
            <person name="Daum C.G."/>
            <person name="Aanen D.K."/>
            <person name="Tsang A."/>
            <person name="Henrissat B."/>
            <person name="Bilanenko E.N."/>
            <person name="de Vries R.P."/>
            <person name="van Kan J.A.L."/>
            <person name="Grigoriev I.V."/>
            <person name="Debets A.J.M."/>
        </authorList>
    </citation>
    <scope>NUCLEOTIDE SEQUENCE [LARGE SCALE GENOMIC DNA]</scope>
    <source>
        <strain evidence="4 5">F11</strain>
    </source>
</reference>
<protein>
    <submittedName>
        <fullName evidence="4">Peptide-N4-(N-acetyl-beta-glucosaminyl)asparagine amidase A</fullName>
    </submittedName>
</protein>
<dbReference type="Pfam" id="PF12222">
    <property type="entry name" value="PNGaseA"/>
    <property type="match status" value="1"/>
</dbReference>
<dbReference type="InterPro" id="IPR056948">
    <property type="entry name" value="PNGaseA_N"/>
</dbReference>
<dbReference type="EMBL" id="ML119071">
    <property type="protein sequence ID" value="ROT34464.1"/>
    <property type="molecule type" value="Genomic_DNA"/>
</dbReference>
<name>A0A3N2PJA9_SODAK</name>
<evidence type="ECO:0000313" key="4">
    <source>
        <dbReference type="EMBL" id="ROT34464.1"/>
    </source>
</evidence>
<gene>
    <name evidence="4" type="ORF">SODALDRAFT_331573</name>
</gene>
<evidence type="ECO:0000256" key="1">
    <source>
        <dbReference type="SAM" id="MobiDB-lite"/>
    </source>
</evidence>
<sequence>MRPPWIALLQYLVGTSALGLEDQHELISSELEHELLAPQDQPDRAVLAEGHAWPEAPLECIQVAQPVRGPSGPVLQGTAIHSLAGEAPGEPCCSMLLMEHSFGFSYGKPFVGQYQPPGCDFDRVIMNFTVTSAGRQFDRLALMFFNDTEVWRTSTAEPKPSPGIVWTYWKDMTQYLSLWKAPQTLIFDLGNLINDKYTGSFNCTLTATFFKSNVAHHGSPPADLVIPISARKGATGSGSAWTVPQQQAINTVSFPRNAVKAVFSVSANGQASEEFWWSNVLQSDVAAFNKTVGLLPGLSPFREVQVYIDDRLAGAAWPFPVVFTGGVSPSLHRPVVGLEAFDLREHEVDLSPWLPLLCDGNDHTFRIRVVGLYDDKNSAFLTDRIGDYWVVTGKIFVWLDEEGSVTTGRSPEIKAPEPAIRISHETRQNDSWINEDLTYSLHVQRNISVKGEVTTRNGSRTSAWAQALAYTNLGAVASFGNHYINNMTITGAEQAQGPRFYFSVYSYPLYANSSHITSPTNNLTIEAELDQGLYLEIRGDPVFPTGLEAFTTTARNTNQSLVGSRVATFRTGQASFYQSGDGRHSSGFGSTRQHFCFGGIKSEGGSSVDVELYRRDMAAVNDTVIFDEEKVSVPGPIPSHNGSRHRQQKHRYPEREQVGPFAFAPAKGKHVPWGSIEAEKRHHL</sequence>